<gene>
    <name evidence="1" type="ORF">A2569_02005</name>
</gene>
<dbReference type="Pfam" id="PF02686">
    <property type="entry name" value="GatC"/>
    <property type="match status" value="1"/>
</dbReference>
<dbReference type="AlphaFoldDB" id="A0A1G2QIP6"/>
<accession>A0A1G2QIP6</accession>
<sequence>MDVERLAGLARIELTVQEKESLARDLGSIIAYVSELSSVTVPDAITVPHGGSPASIGGASTNTMREDRDAHEPGIFSEALLAMAPRAKGGAISVKKIITK</sequence>
<dbReference type="STRING" id="1802440.A2569_02005"/>
<dbReference type="InterPro" id="IPR036113">
    <property type="entry name" value="Asp/Glu-ADT_sf_sub_c"/>
</dbReference>
<organism evidence="1 2">
    <name type="scientific">Candidatus Vogelbacteria bacterium RIFOXYD1_FULL_51_18</name>
    <dbReference type="NCBI Taxonomy" id="1802440"/>
    <lineage>
        <taxon>Bacteria</taxon>
        <taxon>Candidatus Vogeliibacteriota</taxon>
    </lineage>
</organism>
<dbReference type="EMBL" id="MHTL01000012">
    <property type="protein sequence ID" value="OHA60524.1"/>
    <property type="molecule type" value="Genomic_DNA"/>
</dbReference>
<comment type="caution">
    <text evidence="1">The sequence shown here is derived from an EMBL/GenBank/DDBJ whole genome shotgun (WGS) entry which is preliminary data.</text>
</comment>
<dbReference type="Gene3D" id="1.10.20.60">
    <property type="entry name" value="Glu-tRNAGln amidotransferase C subunit, N-terminal domain"/>
    <property type="match status" value="1"/>
</dbReference>
<evidence type="ECO:0000313" key="1">
    <source>
        <dbReference type="EMBL" id="OHA60524.1"/>
    </source>
</evidence>
<reference evidence="1 2" key="1">
    <citation type="journal article" date="2016" name="Nat. Commun.">
        <title>Thousands of microbial genomes shed light on interconnected biogeochemical processes in an aquifer system.</title>
        <authorList>
            <person name="Anantharaman K."/>
            <person name="Brown C.T."/>
            <person name="Hug L.A."/>
            <person name="Sharon I."/>
            <person name="Castelle C.J."/>
            <person name="Probst A.J."/>
            <person name="Thomas B.C."/>
            <person name="Singh A."/>
            <person name="Wilkins M.J."/>
            <person name="Karaoz U."/>
            <person name="Brodie E.L."/>
            <person name="Williams K.H."/>
            <person name="Hubbard S.S."/>
            <person name="Banfield J.F."/>
        </authorList>
    </citation>
    <scope>NUCLEOTIDE SEQUENCE [LARGE SCALE GENOMIC DNA]</scope>
</reference>
<evidence type="ECO:0000313" key="2">
    <source>
        <dbReference type="Proteomes" id="UP000177090"/>
    </source>
</evidence>
<proteinExistence type="predicted"/>
<name>A0A1G2QIP6_9BACT</name>
<evidence type="ECO:0008006" key="3">
    <source>
        <dbReference type="Google" id="ProtNLM"/>
    </source>
</evidence>
<dbReference type="GO" id="GO:0006450">
    <property type="term" value="P:regulation of translational fidelity"/>
    <property type="evidence" value="ECO:0007669"/>
    <property type="project" value="InterPro"/>
</dbReference>
<protein>
    <recommendedName>
        <fullName evidence="3">Aspartyl/glutamyl-tRNA(Asn/Gln) amidotransferase subunit C</fullName>
    </recommendedName>
</protein>
<dbReference type="SUPFAM" id="SSF141000">
    <property type="entry name" value="Glu-tRNAGln amidotransferase C subunit"/>
    <property type="match status" value="1"/>
</dbReference>
<dbReference type="Proteomes" id="UP000177090">
    <property type="component" value="Unassembled WGS sequence"/>
</dbReference>
<dbReference type="InterPro" id="IPR003837">
    <property type="entry name" value="GatC"/>
</dbReference>